<feature type="domain" description="ABC transmembrane type-1" evidence="8">
    <location>
        <begin position="71"/>
        <end position="285"/>
    </location>
</feature>
<evidence type="ECO:0000259" key="8">
    <source>
        <dbReference type="PROSITE" id="PS50928"/>
    </source>
</evidence>
<name>A0ABV9F9N1_9BACL</name>
<reference evidence="10" key="1">
    <citation type="journal article" date="2019" name="Int. J. Syst. Evol. Microbiol.">
        <title>The Global Catalogue of Microorganisms (GCM) 10K type strain sequencing project: providing services to taxonomists for standard genome sequencing and annotation.</title>
        <authorList>
            <consortium name="The Broad Institute Genomics Platform"/>
            <consortium name="The Broad Institute Genome Sequencing Center for Infectious Disease"/>
            <person name="Wu L."/>
            <person name="Ma J."/>
        </authorList>
    </citation>
    <scope>NUCLEOTIDE SEQUENCE [LARGE SCALE GENOMIC DNA]</scope>
    <source>
        <strain evidence="10">CCUG 49571</strain>
    </source>
</reference>
<evidence type="ECO:0000256" key="4">
    <source>
        <dbReference type="ARBA" id="ARBA00022692"/>
    </source>
</evidence>
<keyword evidence="2 7" id="KW-0813">Transport</keyword>
<dbReference type="Pfam" id="PF00528">
    <property type="entry name" value="BPD_transp_1"/>
    <property type="match status" value="1"/>
</dbReference>
<evidence type="ECO:0000313" key="9">
    <source>
        <dbReference type="EMBL" id="MFC4597547.1"/>
    </source>
</evidence>
<dbReference type="CDD" id="cd06261">
    <property type="entry name" value="TM_PBP2"/>
    <property type="match status" value="1"/>
</dbReference>
<evidence type="ECO:0000256" key="3">
    <source>
        <dbReference type="ARBA" id="ARBA00022475"/>
    </source>
</evidence>
<dbReference type="SUPFAM" id="SSF161098">
    <property type="entry name" value="MetI-like"/>
    <property type="match status" value="1"/>
</dbReference>
<dbReference type="PROSITE" id="PS50928">
    <property type="entry name" value="ABC_TM1"/>
    <property type="match status" value="1"/>
</dbReference>
<dbReference type="PANTHER" id="PTHR43005">
    <property type="entry name" value="BLR7065 PROTEIN"/>
    <property type="match status" value="1"/>
</dbReference>
<feature type="transmembrane region" description="Helical" evidence="7">
    <location>
        <begin position="266"/>
        <end position="289"/>
    </location>
</feature>
<evidence type="ECO:0000256" key="6">
    <source>
        <dbReference type="ARBA" id="ARBA00023136"/>
    </source>
</evidence>
<comment type="subcellular location">
    <subcellularLocation>
        <location evidence="1 7">Cell membrane</location>
        <topology evidence="1 7">Multi-pass membrane protein</topology>
    </subcellularLocation>
</comment>
<keyword evidence="6 7" id="KW-0472">Membrane</keyword>
<dbReference type="Gene3D" id="1.10.3720.10">
    <property type="entry name" value="MetI-like"/>
    <property type="match status" value="1"/>
</dbReference>
<evidence type="ECO:0000256" key="1">
    <source>
        <dbReference type="ARBA" id="ARBA00004651"/>
    </source>
</evidence>
<organism evidence="9 10">
    <name type="scientific">Cohnella hongkongensis</name>
    <dbReference type="NCBI Taxonomy" id="178337"/>
    <lineage>
        <taxon>Bacteria</taxon>
        <taxon>Bacillati</taxon>
        <taxon>Bacillota</taxon>
        <taxon>Bacilli</taxon>
        <taxon>Bacillales</taxon>
        <taxon>Paenibacillaceae</taxon>
        <taxon>Cohnella</taxon>
    </lineage>
</organism>
<feature type="transmembrane region" description="Helical" evidence="7">
    <location>
        <begin position="75"/>
        <end position="96"/>
    </location>
</feature>
<dbReference type="InterPro" id="IPR000515">
    <property type="entry name" value="MetI-like"/>
</dbReference>
<dbReference type="Proteomes" id="UP001596028">
    <property type="component" value="Unassembled WGS sequence"/>
</dbReference>
<evidence type="ECO:0000313" key="10">
    <source>
        <dbReference type="Proteomes" id="UP001596028"/>
    </source>
</evidence>
<sequence>MSSKASWKEMGLAYLMIFPALFFFVLYLIYPLFKSLRMSLYDYSGIGSLTDFVGLANYAEALADKQFYNAMANNFTLMAIELVVSLTVAFVLAYFLYRGVFGWKFFNVVLFLPYIIPLSVSAIIWTSIYEPNIGLLNTFLDKIGLDSWKRVWLGSTDTSLYSVIAVWIWRTIPFNMLILLGAMLKIPKEMIEAARIDGCSGLRIVRYLIVPLTAPTIGLLFILSVAYDFRAFDMVWVMTQGGPADSTQIASTLVYKLGFSQNEYGYANAIAFLVFAFVAAVAGALMLAAKVVNAGLNRKRGSKQ</sequence>
<accession>A0ABV9F9N1</accession>
<comment type="caution">
    <text evidence="9">The sequence shown here is derived from an EMBL/GenBank/DDBJ whole genome shotgun (WGS) entry which is preliminary data.</text>
</comment>
<dbReference type="EMBL" id="JBHSEP010000002">
    <property type="protein sequence ID" value="MFC4597547.1"/>
    <property type="molecule type" value="Genomic_DNA"/>
</dbReference>
<dbReference type="RefSeq" id="WP_378092851.1">
    <property type="nucleotide sequence ID" value="NZ_JBHSEP010000002.1"/>
</dbReference>
<feature type="transmembrane region" description="Helical" evidence="7">
    <location>
        <begin position="204"/>
        <end position="227"/>
    </location>
</feature>
<keyword evidence="5 7" id="KW-1133">Transmembrane helix</keyword>
<evidence type="ECO:0000256" key="2">
    <source>
        <dbReference type="ARBA" id="ARBA00022448"/>
    </source>
</evidence>
<keyword evidence="3" id="KW-1003">Cell membrane</keyword>
<evidence type="ECO:0000256" key="5">
    <source>
        <dbReference type="ARBA" id="ARBA00022989"/>
    </source>
</evidence>
<keyword evidence="10" id="KW-1185">Reference proteome</keyword>
<dbReference type="PANTHER" id="PTHR43005:SF1">
    <property type="entry name" value="SPERMIDINE_PUTRESCINE TRANSPORT SYSTEM PERMEASE PROTEIN"/>
    <property type="match status" value="1"/>
</dbReference>
<feature type="transmembrane region" description="Helical" evidence="7">
    <location>
        <begin position="12"/>
        <end position="33"/>
    </location>
</feature>
<evidence type="ECO:0000256" key="7">
    <source>
        <dbReference type="RuleBase" id="RU363032"/>
    </source>
</evidence>
<feature type="transmembrane region" description="Helical" evidence="7">
    <location>
        <begin position="108"/>
        <end position="128"/>
    </location>
</feature>
<dbReference type="InterPro" id="IPR035906">
    <property type="entry name" value="MetI-like_sf"/>
</dbReference>
<proteinExistence type="inferred from homology"/>
<comment type="similarity">
    <text evidence="7">Belongs to the binding-protein-dependent transport system permease family.</text>
</comment>
<feature type="transmembrane region" description="Helical" evidence="7">
    <location>
        <begin position="160"/>
        <end position="184"/>
    </location>
</feature>
<keyword evidence="4 7" id="KW-0812">Transmembrane</keyword>
<protein>
    <submittedName>
        <fullName evidence="9">Carbohydrate ABC transporter permease</fullName>
    </submittedName>
</protein>
<gene>
    <name evidence="9" type="ORF">ACFO3S_04805</name>
</gene>